<keyword evidence="1" id="KW-0472">Membrane</keyword>
<evidence type="ECO:0000256" key="1">
    <source>
        <dbReference type="SAM" id="Phobius"/>
    </source>
</evidence>
<organism evidence="2">
    <name type="scientific">freshwater metagenome</name>
    <dbReference type="NCBI Taxonomy" id="449393"/>
    <lineage>
        <taxon>unclassified sequences</taxon>
        <taxon>metagenomes</taxon>
        <taxon>ecological metagenomes</taxon>
    </lineage>
</organism>
<dbReference type="AlphaFoldDB" id="A0A6J7HS32"/>
<evidence type="ECO:0000313" key="2">
    <source>
        <dbReference type="EMBL" id="CAB4922298.1"/>
    </source>
</evidence>
<reference evidence="2" key="1">
    <citation type="submission" date="2020-05" db="EMBL/GenBank/DDBJ databases">
        <authorList>
            <person name="Chiriac C."/>
            <person name="Salcher M."/>
            <person name="Ghai R."/>
            <person name="Kavagutti S V."/>
        </authorList>
    </citation>
    <scope>NUCLEOTIDE SEQUENCE</scope>
</reference>
<accession>A0A6J7HS32</accession>
<keyword evidence="1" id="KW-0812">Transmembrane</keyword>
<protein>
    <submittedName>
        <fullName evidence="2">Unannotated protein</fullName>
    </submittedName>
</protein>
<feature type="transmembrane region" description="Helical" evidence="1">
    <location>
        <begin position="80"/>
        <end position="98"/>
    </location>
</feature>
<name>A0A6J7HS32_9ZZZZ</name>
<dbReference type="EMBL" id="CAFBMH010000095">
    <property type="protein sequence ID" value="CAB4922298.1"/>
    <property type="molecule type" value="Genomic_DNA"/>
</dbReference>
<gene>
    <name evidence="2" type="ORF">UFOPK3543_02157</name>
</gene>
<sequence>MAYDPQRNRARARPAADEAAPVDLVLGGTIEPERAVLGGTIEPERAVLGGTIEPERAVLGGTMEPERAVHDCVHERGPDLRLIAAAGVAAVAAVAFALRRRAARR</sequence>
<keyword evidence="1" id="KW-1133">Transmembrane helix</keyword>
<proteinExistence type="predicted"/>